<evidence type="ECO:0000313" key="6">
    <source>
        <dbReference type="Proteomes" id="UP001139054"/>
    </source>
</evidence>
<evidence type="ECO:0000313" key="4">
    <source>
        <dbReference type="EMBL" id="MCG2670213.1"/>
    </source>
</evidence>
<proteinExistence type="predicted"/>
<dbReference type="InterPro" id="IPR013108">
    <property type="entry name" value="Amidohydro_3"/>
</dbReference>
<dbReference type="PANTHER" id="PTHR11647:SF1">
    <property type="entry name" value="COLLAPSIN RESPONSE MEDIATOR PROTEIN"/>
    <property type="match status" value="1"/>
</dbReference>
<dbReference type="Gene3D" id="3.20.20.140">
    <property type="entry name" value="Metal-dependent hydrolases"/>
    <property type="match status" value="1"/>
</dbReference>
<dbReference type="CDD" id="cd01297">
    <property type="entry name" value="D-aminoacylase"/>
    <property type="match status" value="1"/>
</dbReference>
<comment type="caution">
    <text evidence="3">The sequence shown here is derived from an EMBL/GenBank/DDBJ whole genome shotgun (WGS) entry which is preliminary data.</text>
</comment>
<dbReference type="AlphaFoldDB" id="A0A9X1RG28"/>
<dbReference type="RefSeq" id="WP_237872283.1">
    <property type="nucleotide sequence ID" value="NZ_JAKLTY010000035.1"/>
</dbReference>
<organism evidence="3 6">
    <name type="scientific">Bradyrhizobium zhengyangense</name>
    <dbReference type="NCBI Taxonomy" id="2911009"/>
    <lineage>
        <taxon>Bacteria</taxon>
        <taxon>Pseudomonadati</taxon>
        <taxon>Pseudomonadota</taxon>
        <taxon>Alphaproteobacteria</taxon>
        <taxon>Hyphomicrobiales</taxon>
        <taxon>Nitrobacteraceae</taxon>
        <taxon>Bradyrhizobium</taxon>
    </lineage>
</organism>
<dbReference type="GO" id="GO:0005829">
    <property type="term" value="C:cytosol"/>
    <property type="evidence" value="ECO:0007669"/>
    <property type="project" value="TreeGrafter"/>
</dbReference>
<evidence type="ECO:0000256" key="1">
    <source>
        <dbReference type="SAM" id="MobiDB-lite"/>
    </source>
</evidence>
<dbReference type="SUPFAM" id="SSF51338">
    <property type="entry name" value="Composite domain of metallo-dependent hydrolases"/>
    <property type="match status" value="1"/>
</dbReference>
<keyword evidence="5" id="KW-1185">Reference proteome</keyword>
<evidence type="ECO:0000313" key="5">
    <source>
        <dbReference type="Proteomes" id="UP001139012"/>
    </source>
</evidence>
<dbReference type="InterPro" id="IPR050378">
    <property type="entry name" value="Metallo-dep_Hydrolases_sf"/>
</dbReference>
<dbReference type="Pfam" id="PF07969">
    <property type="entry name" value="Amidohydro_3"/>
    <property type="match status" value="1"/>
</dbReference>
<evidence type="ECO:0000313" key="3">
    <source>
        <dbReference type="EMBL" id="MCG2631999.1"/>
    </source>
</evidence>
<dbReference type="InterPro" id="IPR032466">
    <property type="entry name" value="Metal_Hydrolase"/>
</dbReference>
<evidence type="ECO:0000259" key="2">
    <source>
        <dbReference type="Pfam" id="PF07969"/>
    </source>
</evidence>
<accession>A0A9X1RG28</accession>
<dbReference type="EMBL" id="JAKLTY010000035">
    <property type="protein sequence ID" value="MCG2631999.1"/>
    <property type="molecule type" value="Genomic_DNA"/>
</dbReference>
<reference evidence="3" key="1">
    <citation type="submission" date="2022-01" db="EMBL/GenBank/DDBJ databases">
        <title>Genome sequnece data of strain Bradyrhizobium sp. nov.</title>
        <authorList>
            <person name="Zhang J."/>
        </authorList>
    </citation>
    <scope>NUCLEOTIDE SEQUENCE</scope>
    <source>
        <strain evidence="4">WYCCWR 12774</strain>
        <strain evidence="3">WYCCWR 13023</strain>
    </source>
</reference>
<dbReference type="PANTHER" id="PTHR11647">
    <property type="entry name" value="HYDRANTOINASE/DIHYDROPYRIMIDINASE FAMILY MEMBER"/>
    <property type="match status" value="1"/>
</dbReference>
<protein>
    <submittedName>
        <fullName evidence="3">Amidohydrolase family protein</fullName>
    </submittedName>
</protein>
<dbReference type="InterPro" id="IPR011059">
    <property type="entry name" value="Metal-dep_hydrolase_composite"/>
</dbReference>
<feature type="domain" description="Amidohydrolase 3" evidence="2">
    <location>
        <begin position="45"/>
        <end position="549"/>
    </location>
</feature>
<dbReference type="SUPFAM" id="SSF51556">
    <property type="entry name" value="Metallo-dependent hydrolases"/>
    <property type="match status" value="1"/>
</dbReference>
<dbReference type="Proteomes" id="UP001139054">
    <property type="component" value="Unassembled WGS sequence"/>
</dbReference>
<dbReference type="EMBL" id="JAKLUA010000008">
    <property type="protein sequence ID" value="MCG2670213.1"/>
    <property type="molecule type" value="Genomic_DNA"/>
</dbReference>
<feature type="region of interest" description="Disordered" evidence="1">
    <location>
        <begin position="375"/>
        <end position="394"/>
    </location>
</feature>
<gene>
    <name evidence="4" type="ORF">L6637_24915</name>
    <name evidence="3" type="ORF">L6654_35870</name>
</gene>
<name>A0A9X1RG28_9BRAD</name>
<dbReference type="Proteomes" id="UP001139012">
    <property type="component" value="Unassembled WGS sequence"/>
</dbReference>
<sequence>MSTPDLVIRGGTVADGHGGELFEADVAITGGMISEVGKVAAKGKEEIDARGKLVTPGFVDVHTHYDGQVTWSQDITPSSQNGVTTAIMGNCGVGFAPCKPADHTRLIQLMEGVEDIPEPVLSAGIPWAWESFPDYMDWLSKRDFDIDVGAQLPHAALRVYVMGERGARRDPSTAEDNAAMAKLAGEAVQSGALGFSTSRTLNHRTSTGDFTPTLKAGEDELTAIAGAMHSQGRSVLQFVLDLSTIHEDLPMMLRVADSTRCPISFSITQNDRSPNRWRQTLDEINAAAKRGLSITAQIAARPVGLLLGLELSRNPFQTHPSYKAIAHLPLKERLARLRQADVRKAILSESATATDDPLFFRPNYDKMFLLGDPPDYEQPPENALGPQARKQGRQPEELAYDAMLSDEGRGMLYVPFLNYSDGNLDATREMLIDPQSVPGLSDGGAHCGIICDASFPTYLLTHWTRDRKRGEKLSIPFVVAAQSRKTALSVGLTDRGLIAPGYKADVNVIDYDRLHLHPPEVHYDLPVGGRRLLQDVDGYEATIVSGVVTRRQGEATGRRPGKLIRGAQGCSKRAHVERDVSAM</sequence>
<dbReference type="GO" id="GO:0016812">
    <property type="term" value="F:hydrolase activity, acting on carbon-nitrogen (but not peptide) bonds, in cyclic amides"/>
    <property type="evidence" value="ECO:0007669"/>
    <property type="project" value="TreeGrafter"/>
</dbReference>